<dbReference type="EMBL" id="PDJF01000001">
    <property type="protein sequence ID" value="PFG28102.1"/>
    <property type="molecule type" value="Genomic_DNA"/>
</dbReference>
<reference evidence="5 6" key="1">
    <citation type="submission" date="2017-10" db="EMBL/GenBank/DDBJ databases">
        <title>Sequencing the genomes of 1000 actinobacteria strains.</title>
        <authorList>
            <person name="Klenk H.-P."/>
        </authorList>
    </citation>
    <scope>NUCLEOTIDE SEQUENCE [LARGE SCALE GENOMIC DNA]</scope>
    <source>
        <strain evidence="5 6">DSM 20688</strain>
    </source>
</reference>
<dbReference type="STRING" id="1724.GCA_001044175_01789"/>
<organism evidence="5 6">
    <name type="scientific">Corynebacterium renale</name>
    <dbReference type="NCBI Taxonomy" id="1724"/>
    <lineage>
        <taxon>Bacteria</taxon>
        <taxon>Bacillati</taxon>
        <taxon>Actinomycetota</taxon>
        <taxon>Actinomycetes</taxon>
        <taxon>Mycobacteriales</taxon>
        <taxon>Corynebacteriaceae</taxon>
        <taxon>Corynebacterium</taxon>
    </lineage>
</organism>
<dbReference type="InterPro" id="IPR008920">
    <property type="entry name" value="TF_FadR/GntR_C"/>
</dbReference>
<evidence type="ECO:0000256" key="2">
    <source>
        <dbReference type="ARBA" id="ARBA00023125"/>
    </source>
</evidence>
<comment type="caution">
    <text evidence="5">The sequence shown here is derived from an EMBL/GenBank/DDBJ whole genome shotgun (WGS) entry which is preliminary data.</text>
</comment>
<evidence type="ECO:0000259" key="4">
    <source>
        <dbReference type="PROSITE" id="PS50949"/>
    </source>
</evidence>
<protein>
    <submittedName>
        <fullName evidence="5">GntR family transcriptional regulator</fullName>
    </submittedName>
</protein>
<evidence type="ECO:0000313" key="5">
    <source>
        <dbReference type="EMBL" id="PFG28102.1"/>
    </source>
</evidence>
<evidence type="ECO:0000256" key="3">
    <source>
        <dbReference type="ARBA" id="ARBA00023163"/>
    </source>
</evidence>
<dbReference type="PANTHER" id="PTHR43537:SF44">
    <property type="entry name" value="GNTR FAMILY REGULATORY PROTEIN"/>
    <property type="match status" value="1"/>
</dbReference>
<dbReference type="Pfam" id="PF07729">
    <property type="entry name" value="FCD"/>
    <property type="match status" value="1"/>
</dbReference>
<name>A0A2A9DQ49_9CORY</name>
<keyword evidence="3" id="KW-0804">Transcription</keyword>
<proteinExistence type="predicted"/>
<dbReference type="InterPro" id="IPR036388">
    <property type="entry name" value="WH-like_DNA-bd_sf"/>
</dbReference>
<dbReference type="GO" id="GO:0003700">
    <property type="term" value="F:DNA-binding transcription factor activity"/>
    <property type="evidence" value="ECO:0007669"/>
    <property type="project" value="InterPro"/>
</dbReference>
<sequence>MPQSTKLDAVLEIVGSKLVPGQLPAGTVFTLQDIMTKFNISRTVAREVMRALEHMGLVAASRRVGLTVQPEESWDPFNPMLIRWRLAHTETRSAQLASLLELRRAVEPAAARCAATVASDDARSELSRLARFLDSEGHAGRGAEQDFLHADIEFHSLVLRSSGNAFYAALAPAVVSVMQGRTELGLQPRIPDEAALVGHVELAEAIAAADPAGAEKAARAIVQEATEALS</sequence>
<keyword evidence="1" id="KW-0805">Transcription regulation</keyword>
<feature type="domain" description="HTH gntR-type" evidence="4">
    <location>
        <begin position="4"/>
        <end position="71"/>
    </location>
</feature>
<dbReference type="Gene3D" id="1.10.10.10">
    <property type="entry name" value="Winged helix-like DNA-binding domain superfamily/Winged helix DNA-binding domain"/>
    <property type="match status" value="1"/>
</dbReference>
<evidence type="ECO:0000256" key="1">
    <source>
        <dbReference type="ARBA" id="ARBA00023015"/>
    </source>
</evidence>
<keyword evidence="2" id="KW-0238">DNA-binding</keyword>
<dbReference type="AlphaFoldDB" id="A0A2A9DQ49"/>
<keyword evidence="6" id="KW-1185">Reference proteome</keyword>
<dbReference type="RefSeq" id="WP_231913541.1">
    <property type="nucleotide sequence ID" value="NZ_LS483464.1"/>
</dbReference>
<dbReference type="PANTHER" id="PTHR43537">
    <property type="entry name" value="TRANSCRIPTIONAL REGULATOR, GNTR FAMILY"/>
    <property type="match status" value="1"/>
</dbReference>
<dbReference type="SUPFAM" id="SSF46785">
    <property type="entry name" value="Winged helix' DNA-binding domain"/>
    <property type="match status" value="1"/>
</dbReference>
<evidence type="ECO:0000313" key="6">
    <source>
        <dbReference type="Proteomes" id="UP000221653"/>
    </source>
</evidence>
<dbReference type="SUPFAM" id="SSF48008">
    <property type="entry name" value="GntR ligand-binding domain-like"/>
    <property type="match status" value="1"/>
</dbReference>
<accession>A0A2A9DQ49</accession>
<dbReference type="SMART" id="SM00345">
    <property type="entry name" value="HTH_GNTR"/>
    <property type="match status" value="1"/>
</dbReference>
<dbReference type="InterPro" id="IPR011711">
    <property type="entry name" value="GntR_C"/>
</dbReference>
<dbReference type="Gene3D" id="1.20.120.530">
    <property type="entry name" value="GntR ligand-binding domain-like"/>
    <property type="match status" value="1"/>
</dbReference>
<dbReference type="GO" id="GO:0003677">
    <property type="term" value="F:DNA binding"/>
    <property type="evidence" value="ECO:0007669"/>
    <property type="project" value="UniProtKB-KW"/>
</dbReference>
<dbReference type="Proteomes" id="UP000221653">
    <property type="component" value="Unassembled WGS sequence"/>
</dbReference>
<dbReference type="InterPro" id="IPR036390">
    <property type="entry name" value="WH_DNA-bd_sf"/>
</dbReference>
<dbReference type="PROSITE" id="PS50949">
    <property type="entry name" value="HTH_GNTR"/>
    <property type="match status" value="1"/>
</dbReference>
<gene>
    <name evidence="5" type="ORF">ATK06_1194</name>
</gene>
<dbReference type="InterPro" id="IPR000524">
    <property type="entry name" value="Tscrpt_reg_HTH_GntR"/>
</dbReference>
<dbReference type="SMART" id="SM00895">
    <property type="entry name" value="FCD"/>
    <property type="match status" value="1"/>
</dbReference>
<dbReference type="Pfam" id="PF00392">
    <property type="entry name" value="GntR"/>
    <property type="match status" value="1"/>
</dbReference>